<feature type="compositionally biased region" description="Basic and acidic residues" evidence="1">
    <location>
        <begin position="279"/>
        <end position="288"/>
    </location>
</feature>
<dbReference type="Proteomes" id="UP000054845">
    <property type="component" value="Unassembled WGS sequence"/>
</dbReference>
<keyword evidence="3" id="KW-1185">Reference proteome</keyword>
<feature type="compositionally biased region" description="Polar residues" evidence="1">
    <location>
        <begin position="67"/>
        <end position="78"/>
    </location>
</feature>
<proteinExistence type="predicted"/>
<name>A0A0P1B7R5_9BASI</name>
<feature type="compositionally biased region" description="Basic and acidic residues" evidence="1">
    <location>
        <begin position="143"/>
        <end position="167"/>
    </location>
</feature>
<feature type="compositionally biased region" description="Polar residues" evidence="1">
    <location>
        <begin position="172"/>
        <end position="197"/>
    </location>
</feature>
<reference evidence="2 3" key="1">
    <citation type="submission" date="2014-09" db="EMBL/GenBank/DDBJ databases">
        <authorList>
            <person name="Magalhaes I.L.F."/>
            <person name="Oliveira U."/>
            <person name="Santos F.R."/>
            <person name="Vidigal T.H.D.A."/>
            <person name="Brescovit A.D."/>
            <person name="Santos A.J."/>
        </authorList>
    </citation>
    <scope>NUCLEOTIDE SEQUENCE [LARGE SCALE GENOMIC DNA]</scope>
</reference>
<dbReference type="EMBL" id="CCYA01000089">
    <property type="protein sequence ID" value="CEH11944.1"/>
    <property type="molecule type" value="Genomic_DNA"/>
</dbReference>
<feature type="compositionally biased region" description="Polar residues" evidence="1">
    <location>
        <begin position="29"/>
        <end position="40"/>
    </location>
</feature>
<feature type="compositionally biased region" description="Basic and acidic residues" evidence="1">
    <location>
        <begin position="9"/>
        <end position="26"/>
    </location>
</feature>
<evidence type="ECO:0000313" key="2">
    <source>
        <dbReference type="EMBL" id="CEH11944.1"/>
    </source>
</evidence>
<sequence>MSMISDDSEASRHHLQRLGESREHEVPTCSDNFPTTSSDYVSPPSFGSMPAPNETGGSKSFVMATPHSPSESVRQQLDQSRDERISELLRQAKEGDSINLTDMPINERPEWAVAMERSKSAMTNSSAGSDIATLDEETLASLLDDRGFLRNDKRSSKDLNVKEELRKRQLQAKPSKTTVLTNSSGESKPSQTSQDSSGRLAPSSGTGTGSGSGSGNGGGSGSGSQASASVLSSNPQRTGVGEWGGWNSSELPLRGRVMMRGSSSGGAPASGSHPGRLADSARKADHRLSLGAGGSRPGDAPVTAEAIRSASDAMSAKTRLTDGSKNTNSSVETNAAKSVASDHSASTSELGSASRRQAIRNKNRYSSDTFGEHLRS</sequence>
<protein>
    <submittedName>
        <fullName evidence="2">Uncharacterized protein</fullName>
    </submittedName>
</protein>
<feature type="region of interest" description="Disordered" evidence="1">
    <location>
        <begin position="143"/>
        <end position="376"/>
    </location>
</feature>
<accession>A0A0P1B7R5</accession>
<feature type="compositionally biased region" description="Low complexity" evidence="1">
    <location>
        <begin position="223"/>
        <end position="233"/>
    </location>
</feature>
<feature type="compositionally biased region" description="Gly residues" evidence="1">
    <location>
        <begin position="206"/>
        <end position="222"/>
    </location>
</feature>
<feature type="compositionally biased region" description="Polar residues" evidence="1">
    <location>
        <begin position="321"/>
        <end position="355"/>
    </location>
</feature>
<dbReference type="AlphaFoldDB" id="A0A0P1B7R5"/>
<organism evidence="2 3">
    <name type="scientific">Ceraceosorus bombacis</name>
    <dbReference type="NCBI Taxonomy" id="401625"/>
    <lineage>
        <taxon>Eukaryota</taxon>
        <taxon>Fungi</taxon>
        <taxon>Dikarya</taxon>
        <taxon>Basidiomycota</taxon>
        <taxon>Ustilaginomycotina</taxon>
        <taxon>Exobasidiomycetes</taxon>
        <taxon>Ceraceosorales</taxon>
        <taxon>Ceraceosoraceae</taxon>
        <taxon>Ceraceosorus</taxon>
    </lineage>
</organism>
<feature type="region of interest" description="Disordered" evidence="1">
    <location>
        <begin position="1"/>
        <end position="82"/>
    </location>
</feature>
<dbReference type="OrthoDB" id="10538101at2759"/>
<feature type="compositionally biased region" description="Low complexity" evidence="1">
    <location>
        <begin position="254"/>
        <end position="275"/>
    </location>
</feature>
<evidence type="ECO:0000313" key="3">
    <source>
        <dbReference type="Proteomes" id="UP000054845"/>
    </source>
</evidence>
<evidence type="ECO:0000256" key="1">
    <source>
        <dbReference type="SAM" id="MobiDB-lite"/>
    </source>
</evidence>